<evidence type="ECO:0000313" key="1">
    <source>
        <dbReference type="EMBL" id="GFD45005.1"/>
    </source>
</evidence>
<accession>A0A699WBN3</accession>
<organism evidence="1">
    <name type="scientific">Tanacetum cinerariifolium</name>
    <name type="common">Dalmatian daisy</name>
    <name type="synonym">Chrysanthemum cinerariifolium</name>
    <dbReference type="NCBI Taxonomy" id="118510"/>
    <lineage>
        <taxon>Eukaryota</taxon>
        <taxon>Viridiplantae</taxon>
        <taxon>Streptophyta</taxon>
        <taxon>Embryophyta</taxon>
        <taxon>Tracheophyta</taxon>
        <taxon>Spermatophyta</taxon>
        <taxon>Magnoliopsida</taxon>
        <taxon>eudicotyledons</taxon>
        <taxon>Gunneridae</taxon>
        <taxon>Pentapetalae</taxon>
        <taxon>asterids</taxon>
        <taxon>campanulids</taxon>
        <taxon>Asterales</taxon>
        <taxon>Asteraceae</taxon>
        <taxon>Asteroideae</taxon>
        <taxon>Anthemideae</taxon>
        <taxon>Anthemidinae</taxon>
        <taxon>Tanacetum</taxon>
    </lineage>
</organism>
<name>A0A699WBN3_TANCI</name>
<gene>
    <name evidence="1" type="ORF">Tci_916974</name>
</gene>
<feature type="non-terminal residue" evidence="1">
    <location>
        <position position="34"/>
    </location>
</feature>
<proteinExistence type="predicted"/>
<sequence length="34" mass="3620">MAGYKSDFIDHAGNAAGSVYDAVAEFSMIRISPK</sequence>
<dbReference type="AlphaFoldDB" id="A0A699WBN3"/>
<reference evidence="1" key="1">
    <citation type="journal article" date="2019" name="Sci. Rep.">
        <title>Draft genome of Tanacetum cinerariifolium, the natural source of mosquito coil.</title>
        <authorList>
            <person name="Yamashiro T."/>
            <person name="Shiraishi A."/>
            <person name="Satake H."/>
            <person name="Nakayama K."/>
        </authorList>
    </citation>
    <scope>NUCLEOTIDE SEQUENCE</scope>
</reference>
<protein>
    <submittedName>
        <fullName evidence="1">Uncharacterized protein</fullName>
    </submittedName>
</protein>
<dbReference type="EMBL" id="BKCJ011637493">
    <property type="protein sequence ID" value="GFD45005.1"/>
    <property type="molecule type" value="Genomic_DNA"/>
</dbReference>
<comment type="caution">
    <text evidence="1">The sequence shown here is derived from an EMBL/GenBank/DDBJ whole genome shotgun (WGS) entry which is preliminary data.</text>
</comment>